<protein>
    <submittedName>
        <fullName evidence="2">Uncharacterized protein</fullName>
    </submittedName>
</protein>
<reference evidence="2 3" key="1">
    <citation type="submission" date="2016-05" db="EMBL/GenBank/DDBJ databases">
        <title>Draft Genome Sequence of Algibacter sp. Strain SK-16 Isolated from the Surface Water of Aburatsubo Inlet.</title>
        <authorList>
            <person name="Wong S.-K."/>
            <person name="Yoshizawa S."/>
            <person name="Nakajima Y."/>
            <person name="Ogura Y."/>
            <person name="Tetsuya H."/>
            <person name="Hamasaki K."/>
        </authorList>
    </citation>
    <scope>NUCLEOTIDE SEQUENCE [LARGE SCALE GENOMIC DNA]</scope>
    <source>
        <strain evidence="2 3">SK-16</strain>
    </source>
</reference>
<keyword evidence="1" id="KW-1133">Transmembrane helix</keyword>
<sequence length="213" mass="24926">MKKSIESIWKNGFLDKETILLPKLNNLSSQKSIHIIDKFKRRFKININALIVFSFIILVISFIVKIQIMGILIFILLNIVAIINKKLLKSLKKIDKNVSSYWYLKSFDTWMQAQIAFNMKMSRYIYPYVTIALSSGFWYSSSFQKALDDLFGGYNPYIIYGIPIYWVIVTLCIVILSTIFGARIYKWDLNLVYGSTLKKLDELIKDMETLRTQ</sequence>
<dbReference type="OrthoDB" id="1120468at2"/>
<comment type="caution">
    <text evidence="2">The sequence shown here is derived from an EMBL/GenBank/DDBJ whole genome shotgun (WGS) entry which is preliminary data.</text>
</comment>
<evidence type="ECO:0000313" key="3">
    <source>
        <dbReference type="Proteomes" id="UP000095713"/>
    </source>
</evidence>
<feature type="transmembrane region" description="Helical" evidence="1">
    <location>
        <begin position="157"/>
        <end position="180"/>
    </location>
</feature>
<dbReference type="STRING" id="1849968.A8C32_13605"/>
<feature type="transmembrane region" description="Helical" evidence="1">
    <location>
        <begin position="45"/>
        <end position="64"/>
    </location>
</feature>
<gene>
    <name evidence="2" type="ORF">A8C32_13605</name>
</gene>
<dbReference type="AlphaFoldDB" id="A0A1E5TC56"/>
<dbReference type="Proteomes" id="UP000095713">
    <property type="component" value="Unassembled WGS sequence"/>
</dbReference>
<keyword evidence="1" id="KW-0812">Transmembrane</keyword>
<evidence type="ECO:0000313" key="2">
    <source>
        <dbReference type="EMBL" id="OEK08940.1"/>
    </source>
</evidence>
<evidence type="ECO:0000256" key="1">
    <source>
        <dbReference type="SAM" id="Phobius"/>
    </source>
</evidence>
<feature type="transmembrane region" description="Helical" evidence="1">
    <location>
        <begin position="70"/>
        <end position="88"/>
    </location>
</feature>
<keyword evidence="1" id="KW-0472">Membrane</keyword>
<dbReference type="RefSeq" id="WP_069829195.1">
    <property type="nucleotide sequence ID" value="NZ_MDJD01000014.1"/>
</dbReference>
<organism evidence="2 3">
    <name type="scientific">Flavivirga aquatica</name>
    <dbReference type="NCBI Taxonomy" id="1849968"/>
    <lineage>
        <taxon>Bacteria</taxon>
        <taxon>Pseudomonadati</taxon>
        <taxon>Bacteroidota</taxon>
        <taxon>Flavobacteriia</taxon>
        <taxon>Flavobacteriales</taxon>
        <taxon>Flavobacteriaceae</taxon>
        <taxon>Flavivirga</taxon>
    </lineage>
</organism>
<dbReference type="EMBL" id="MDJD01000014">
    <property type="protein sequence ID" value="OEK08940.1"/>
    <property type="molecule type" value="Genomic_DNA"/>
</dbReference>
<feature type="transmembrane region" description="Helical" evidence="1">
    <location>
        <begin position="124"/>
        <end position="141"/>
    </location>
</feature>
<accession>A0A1E5TC56</accession>
<name>A0A1E5TC56_9FLAO</name>
<keyword evidence="3" id="KW-1185">Reference proteome</keyword>
<proteinExistence type="predicted"/>